<evidence type="ECO:0000256" key="2">
    <source>
        <dbReference type="SAM" id="MobiDB-lite"/>
    </source>
</evidence>
<reference evidence="4" key="1">
    <citation type="submission" date="2020-06" db="EMBL/GenBank/DDBJ databases">
        <authorList>
            <consortium name="Plant Systems Biology data submission"/>
        </authorList>
    </citation>
    <scope>NUCLEOTIDE SEQUENCE</scope>
    <source>
        <strain evidence="4">D6</strain>
    </source>
</reference>
<gene>
    <name evidence="4" type="ORF">SEMRO_180_G078690.1</name>
</gene>
<feature type="compositionally biased region" description="Polar residues" evidence="2">
    <location>
        <begin position="573"/>
        <end position="604"/>
    </location>
</feature>
<dbReference type="OrthoDB" id="9981542at2759"/>
<dbReference type="GO" id="GO:1990380">
    <property type="term" value="F:K48-linked deubiquitinase activity"/>
    <property type="evidence" value="ECO:0007669"/>
    <property type="project" value="InterPro"/>
</dbReference>
<accession>A0A9N8DKL6</accession>
<keyword evidence="5" id="KW-1185">Reference proteome</keyword>
<name>A0A9N8DKL6_9STRA</name>
<dbReference type="GO" id="GO:0004843">
    <property type="term" value="F:cysteine-type deubiquitinase activity"/>
    <property type="evidence" value="ECO:0007669"/>
    <property type="project" value="UniProtKB-EC"/>
</dbReference>
<dbReference type="PANTHER" id="PTHR12473">
    <property type="entry name" value="UBIQUITIN CARBOXYL-TERMINAL HYDROLASE MINDY-4-RELATED"/>
    <property type="match status" value="1"/>
</dbReference>
<proteinExistence type="inferred from homology"/>
<feature type="compositionally biased region" description="Basic and acidic residues" evidence="2">
    <location>
        <begin position="210"/>
        <end position="221"/>
    </location>
</feature>
<keyword evidence="4" id="KW-0378">Hydrolase</keyword>
<dbReference type="InterPro" id="IPR025257">
    <property type="entry name" value="MINDY-3/4_CD"/>
</dbReference>
<dbReference type="GO" id="GO:0071108">
    <property type="term" value="P:protein K48-linked deubiquitination"/>
    <property type="evidence" value="ECO:0007669"/>
    <property type="project" value="InterPro"/>
</dbReference>
<dbReference type="InterPro" id="IPR039785">
    <property type="entry name" value="MINY3/4"/>
</dbReference>
<feature type="domain" description="Deubiquitinating enzyme MINDY-3/4 conserved" evidence="3">
    <location>
        <begin position="67"/>
        <end position="427"/>
    </location>
</feature>
<feature type="region of interest" description="Disordered" evidence="2">
    <location>
        <begin position="201"/>
        <end position="221"/>
    </location>
</feature>
<dbReference type="EMBL" id="CAICTM010000179">
    <property type="protein sequence ID" value="CAB9503916.1"/>
    <property type="molecule type" value="Genomic_DNA"/>
</dbReference>
<dbReference type="Proteomes" id="UP001153069">
    <property type="component" value="Unassembled WGS sequence"/>
</dbReference>
<dbReference type="Pfam" id="PF13898">
    <property type="entry name" value="MINDY-3_4_CD"/>
    <property type="match status" value="1"/>
</dbReference>
<feature type="region of interest" description="Disordered" evidence="2">
    <location>
        <begin position="573"/>
        <end position="606"/>
    </location>
</feature>
<dbReference type="GO" id="GO:0006508">
    <property type="term" value="P:proteolysis"/>
    <property type="evidence" value="ECO:0007669"/>
    <property type="project" value="UniProtKB-KW"/>
</dbReference>
<protein>
    <submittedName>
        <fullName evidence="4">Terminal hydrolase MINDY-3</fullName>
    </submittedName>
</protein>
<dbReference type="SMART" id="SM01174">
    <property type="entry name" value="DUF4205"/>
    <property type="match status" value="1"/>
</dbReference>
<evidence type="ECO:0000259" key="3">
    <source>
        <dbReference type="SMART" id="SM01174"/>
    </source>
</evidence>
<feature type="compositionally biased region" description="Low complexity" evidence="2">
    <location>
        <begin position="523"/>
        <end position="538"/>
    </location>
</feature>
<dbReference type="AlphaFoldDB" id="A0A9N8DKL6"/>
<organism evidence="4 5">
    <name type="scientific">Seminavis robusta</name>
    <dbReference type="NCBI Taxonomy" id="568900"/>
    <lineage>
        <taxon>Eukaryota</taxon>
        <taxon>Sar</taxon>
        <taxon>Stramenopiles</taxon>
        <taxon>Ochrophyta</taxon>
        <taxon>Bacillariophyta</taxon>
        <taxon>Bacillariophyceae</taxon>
        <taxon>Bacillariophycidae</taxon>
        <taxon>Naviculales</taxon>
        <taxon>Naviculaceae</taxon>
        <taxon>Seminavis</taxon>
    </lineage>
</organism>
<evidence type="ECO:0000256" key="1">
    <source>
        <dbReference type="ARBA" id="ARBA00011074"/>
    </source>
</evidence>
<evidence type="ECO:0000313" key="5">
    <source>
        <dbReference type="Proteomes" id="UP001153069"/>
    </source>
</evidence>
<feature type="region of interest" description="Disordered" evidence="2">
    <location>
        <begin position="473"/>
        <end position="546"/>
    </location>
</feature>
<evidence type="ECO:0000313" key="4">
    <source>
        <dbReference type="EMBL" id="CAB9503916.1"/>
    </source>
</evidence>
<comment type="similarity">
    <text evidence="1">Belongs to the MINDY deubiquitinase family. FAM188 subfamily.</text>
</comment>
<comment type="caution">
    <text evidence="4">The sequence shown here is derived from an EMBL/GenBank/DDBJ whole genome shotgun (WGS) entry which is preliminary data.</text>
</comment>
<dbReference type="PANTHER" id="PTHR12473:SF8">
    <property type="entry name" value="UBIQUITIN CARBOXYL-TERMINAL HYDROLASE MINDY-4-RELATED"/>
    <property type="match status" value="1"/>
</dbReference>
<sequence>MDDGFSEEVKEWRRSSTPFDTASFHTLMWDSSLTTDNDKNRWIGQGIDFCSSDDAASDTGTSTATPVEEGTTMMSLLTKDFRPWGLSQSHGGPCGVLAAAQAELMGLLLFGLRKPLDYPVLEPGAAPSLADPSLSTELLKQALAKAIAIILARAAVMPSASAESGAPPNRKTVGVVLSQTPPDANGVTWETLDRATTYTIAPKDGSAGAENKRQKTHSSREETIIRLARATAAFLLDEEGFSPLESFRKPGGVMLLVMSLVASRGNDVIQNDMDDLTAKLTAQFGHCGQELINLLLTGQAVSNVFDNTITPSGDLTCRGIQSRPRIGYLSQLESLRYCEVGGYYKSPKFPIWVIGSTSHFSILFGDAVSLKESESDQLLEKCRRAFKAVEGGAENGFIATQHLGTVLTSLDLKLEENQVSALAASLEVSGSGIILWEDCWTALSRLMKGATIEHVLNGPENGNGSSDFPIILDGGPDSKMGPAAKNSSVMESDEEMARRLAAEWGSSESKIVGPENNNDDNGDNNNAPPAAAAAAAAPMEVEQPPLSDEELARKLQAEWDAEVTGVSGTSSVAALNGSQQTSPQWSNFPDTNSSIATPDTTPMSNGDDLNPEDTTANNKEVPNKLEFEKFGDTFQLFHYNGLRGGILTPFHVTRLTAEDAVGASIALKTGNSGGSGDLEDVVRTKWPSCAVNWLGKNPPYID</sequence>